<dbReference type="InterPro" id="IPR000209">
    <property type="entry name" value="Peptidase_S8/S53_dom"/>
</dbReference>
<evidence type="ECO:0000256" key="6">
    <source>
        <dbReference type="RuleBase" id="RU003355"/>
    </source>
</evidence>
<proteinExistence type="inferred from homology"/>
<dbReference type="Gene3D" id="3.40.50.200">
    <property type="entry name" value="Peptidase S8/S53 domain"/>
    <property type="match status" value="1"/>
</dbReference>
<dbReference type="InterPro" id="IPR050131">
    <property type="entry name" value="Peptidase_S8_subtilisin-like"/>
</dbReference>
<dbReference type="InterPro" id="IPR022398">
    <property type="entry name" value="Peptidase_S8_His-AS"/>
</dbReference>
<dbReference type="PROSITE" id="PS51892">
    <property type="entry name" value="SUBTILASE"/>
    <property type="match status" value="1"/>
</dbReference>
<dbReference type="InterPro" id="IPR023827">
    <property type="entry name" value="Peptidase_S8_Asp-AS"/>
</dbReference>
<dbReference type="RefSeq" id="WP_344611552.1">
    <property type="nucleotide sequence ID" value="NZ_BAAARV010000016.1"/>
</dbReference>
<evidence type="ECO:0000256" key="5">
    <source>
        <dbReference type="PROSITE-ProRule" id="PRU01240"/>
    </source>
</evidence>
<keyword evidence="2 5" id="KW-0645">Protease</keyword>
<feature type="active site" description="Charge relay system" evidence="5">
    <location>
        <position position="421"/>
    </location>
</feature>
<dbReference type="InterPro" id="IPR023828">
    <property type="entry name" value="Peptidase_S8_Ser-AS"/>
</dbReference>
<evidence type="ECO:0000256" key="2">
    <source>
        <dbReference type="ARBA" id="ARBA00022670"/>
    </source>
</evidence>
<keyword evidence="9" id="KW-1185">Reference proteome</keyword>
<dbReference type="PROSITE" id="PS00138">
    <property type="entry name" value="SUBTILASE_SER"/>
    <property type="match status" value="1"/>
</dbReference>
<dbReference type="SUPFAM" id="SSF52743">
    <property type="entry name" value="Subtilisin-like"/>
    <property type="match status" value="1"/>
</dbReference>
<gene>
    <name evidence="8" type="ORF">GCM10010170_015410</name>
</gene>
<dbReference type="PANTHER" id="PTHR43806">
    <property type="entry name" value="PEPTIDASE S8"/>
    <property type="match status" value="1"/>
</dbReference>
<feature type="active site" description="Charge relay system" evidence="5">
    <location>
        <position position="203"/>
    </location>
</feature>
<sequence>MNVRRQIEKVLDEDGGRTVGVVVQMHADPAGPAADLGHRAQATSAREVLPEPVRAVRSAAVLAGTTAGGVPNARPAVPDLAGGGPAQPGLAAVRSANAAALEPLLATDAVRGGGGAVRPFWPSRSAYVELDRDELAKLSGLPGLAAVYPNVELALPPVAAARELPTAVLENSASSWGVTAVGALAAWGAYGARGAGVTVGVLDSGVQADHPDLAGKVKHWAEFDDQGHPVDSTPRDTQGHGTHVCGTIAGGDRSGQWIGVAPEAELAVARVLPNGRGTLAQIQAGLTWAIEQRVDVISMSLSAPLLDDEDGFVSLAPNVFTESFLTCMRAGIPVVAAIGNRGGETGATTGGDVFALGVGATDYRDVVAGFSGGLSEVVITSTLIAADKLPLMFIKPDICAPGMAVTSSYLDGTWKALNGTSMATPHVAGAVALLLSAVPSIRTGHEGFKRAAYVIEQLIGSADELGEAGQDARYGFGRLNVLRAIALARSVGSGGPQ</sequence>
<dbReference type="Proteomes" id="UP001501444">
    <property type="component" value="Unassembled WGS sequence"/>
</dbReference>
<reference evidence="9" key="1">
    <citation type="journal article" date="2019" name="Int. J. Syst. Evol. Microbiol.">
        <title>The Global Catalogue of Microorganisms (GCM) 10K type strain sequencing project: providing services to taxonomists for standard genome sequencing and annotation.</title>
        <authorList>
            <consortium name="The Broad Institute Genomics Platform"/>
            <consortium name="The Broad Institute Genome Sequencing Center for Infectious Disease"/>
            <person name="Wu L."/>
            <person name="Ma J."/>
        </authorList>
    </citation>
    <scope>NUCLEOTIDE SEQUENCE [LARGE SCALE GENOMIC DNA]</scope>
    <source>
        <strain evidence="9">JCM 3272</strain>
    </source>
</reference>
<evidence type="ECO:0000256" key="3">
    <source>
        <dbReference type="ARBA" id="ARBA00022801"/>
    </source>
</evidence>
<keyword evidence="4 5" id="KW-0720">Serine protease</keyword>
<organism evidence="8 9">
    <name type="scientific">Dactylosporangium salmoneum</name>
    <dbReference type="NCBI Taxonomy" id="53361"/>
    <lineage>
        <taxon>Bacteria</taxon>
        <taxon>Bacillati</taxon>
        <taxon>Actinomycetota</taxon>
        <taxon>Actinomycetes</taxon>
        <taxon>Micromonosporales</taxon>
        <taxon>Micromonosporaceae</taxon>
        <taxon>Dactylosporangium</taxon>
    </lineage>
</organism>
<comment type="caution">
    <text evidence="8">The sequence shown here is derived from an EMBL/GenBank/DDBJ whole genome shotgun (WGS) entry which is preliminary data.</text>
</comment>
<dbReference type="PRINTS" id="PR00723">
    <property type="entry name" value="SUBTILISIN"/>
</dbReference>
<dbReference type="PANTHER" id="PTHR43806:SF11">
    <property type="entry name" value="CEREVISIN-RELATED"/>
    <property type="match status" value="1"/>
</dbReference>
<dbReference type="InterPro" id="IPR015500">
    <property type="entry name" value="Peptidase_S8_subtilisin-rel"/>
</dbReference>
<dbReference type="PROSITE" id="PS00136">
    <property type="entry name" value="SUBTILASE_ASP"/>
    <property type="match status" value="1"/>
</dbReference>
<comment type="similarity">
    <text evidence="1 5 6">Belongs to the peptidase S8 family.</text>
</comment>
<accession>A0ABP5SSI3</accession>
<evidence type="ECO:0000259" key="7">
    <source>
        <dbReference type="Pfam" id="PF00082"/>
    </source>
</evidence>
<feature type="domain" description="Peptidase S8/S53" evidence="7">
    <location>
        <begin position="194"/>
        <end position="477"/>
    </location>
</feature>
<evidence type="ECO:0000313" key="9">
    <source>
        <dbReference type="Proteomes" id="UP001501444"/>
    </source>
</evidence>
<name>A0ABP5SSI3_9ACTN</name>
<evidence type="ECO:0000256" key="1">
    <source>
        <dbReference type="ARBA" id="ARBA00011073"/>
    </source>
</evidence>
<dbReference type="Pfam" id="PF00082">
    <property type="entry name" value="Peptidase_S8"/>
    <property type="match status" value="1"/>
</dbReference>
<keyword evidence="3 5" id="KW-0378">Hydrolase</keyword>
<evidence type="ECO:0000256" key="4">
    <source>
        <dbReference type="ARBA" id="ARBA00022825"/>
    </source>
</evidence>
<evidence type="ECO:0000313" key="8">
    <source>
        <dbReference type="EMBL" id="GAA2335525.1"/>
    </source>
</evidence>
<dbReference type="InterPro" id="IPR036852">
    <property type="entry name" value="Peptidase_S8/S53_dom_sf"/>
</dbReference>
<dbReference type="PROSITE" id="PS00137">
    <property type="entry name" value="SUBTILASE_HIS"/>
    <property type="match status" value="1"/>
</dbReference>
<dbReference type="EMBL" id="BAAARV010000016">
    <property type="protein sequence ID" value="GAA2335525.1"/>
    <property type="molecule type" value="Genomic_DNA"/>
</dbReference>
<feature type="active site" description="Charge relay system" evidence="5">
    <location>
        <position position="240"/>
    </location>
</feature>
<protein>
    <recommendedName>
        <fullName evidence="7">Peptidase S8/S53 domain-containing protein</fullName>
    </recommendedName>
</protein>